<sequence length="15" mass="1677">MPIPVQPVVMPPRTD</sequence>
<accession>A0A8S2RD91</accession>
<feature type="non-terminal residue" evidence="1">
    <location>
        <position position="1"/>
    </location>
</feature>
<reference evidence="1" key="1">
    <citation type="submission" date="2021-02" db="EMBL/GenBank/DDBJ databases">
        <authorList>
            <person name="Nowell W R."/>
        </authorList>
    </citation>
    <scope>NUCLEOTIDE SEQUENCE</scope>
</reference>
<dbReference type="EMBL" id="CAJOBI010010377">
    <property type="protein sequence ID" value="CAF4153314.1"/>
    <property type="molecule type" value="Genomic_DNA"/>
</dbReference>
<dbReference type="Proteomes" id="UP000676336">
    <property type="component" value="Unassembled WGS sequence"/>
</dbReference>
<evidence type="ECO:0000313" key="1">
    <source>
        <dbReference type="EMBL" id="CAF4153314.1"/>
    </source>
</evidence>
<evidence type="ECO:0000313" key="2">
    <source>
        <dbReference type="Proteomes" id="UP000676336"/>
    </source>
</evidence>
<name>A0A8S2RD91_9BILA</name>
<proteinExistence type="predicted"/>
<comment type="caution">
    <text evidence="1">The sequence shown here is derived from an EMBL/GenBank/DDBJ whole genome shotgun (WGS) entry which is preliminary data.</text>
</comment>
<organism evidence="1 2">
    <name type="scientific">Rotaria magnacalcarata</name>
    <dbReference type="NCBI Taxonomy" id="392030"/>
    <lineage>
        <taxon>Eukaryota</taxon>
        <taxon>Metazoa</taxon>
        <taxon>Spiralia</taxon>
        <taxon>Gnathifera</taxon>
        <taxon>Rotifera</taxon>
        <taxon>Eurotatoria</taxon>
        <taxon>Bdelloidea</taxon>
        <taxon>Philodinida</taxon>
        <taxon>Philodinidae</taxon>
        <taxon>Rotaria</taxon>
    </lineage>
</organism>
<protein>
    <submittedName>
        <fullName evidence="1">Uncharacterized protein</fullName>
    </submittedName>
</protein>
<gene>
    <name evidence="1" type="ORF">SMN809_LOCUS19864</name>
</gene>